<name>A0A7W4UXF4_LEIAQ</name>
<keyword evidence="1" id="KW-0689">Ribosomal protein</keyword>
<accession>A0A7W4UXF4</accession>
<evidence type="ECO:0000313" key="1">
    <source>
        <dbReference type="EMBL" id="MBB2967902.1"/>
    </source>
</evidence>
<protein>
    <submittedName>
        <fullName evidence="1">Ribosomal protein S27AE</fullName>
    </submittedName>
</protein>
<dbReference type="Proteomes" id="UP000538196">
    <property type="component" value="Unassembled WGS sequence"/>
</dbReference>
<evidence type="ECO:0000313" key="2">
    <source>
        <dbReference type="Proteomes" id="UP000538196"/>
    </source>
</evidence>
<dbReference type="EMBL" id="JACHVP010000002">
    <property type="protein sequence ID" value="MBB2967902.1"/>
    <property type="molecule type" value="Genomic_DNA"/>
</dbReference>
<keyword evidence="2" id="KW-1185">Reference proteome</keyword>
<reference evidence="1 2" key="1">
    <citation type="submission" date="2020-08" db="EMBL/GenBank/DDBJ databases">
        <title>Sequencing the genomes of 1000 actinobacteria strains.</title>
        <authorList>
            <person name="Klenk H.-P."/>
        </authorList>
    </citation>
    <scope>NUCLEOTIDE SEQUENCE [LARGE SCALE GENOMIC DNA]</scope>
    <source>
        <strain evidence="1 2">DSM 20146</strain>
    </source>
</reference>
<dbReference type="AlphaFoldDB" id="A0A7W4UXF4"/>
<dbReference type="GO" id="GO:0005840">
    <property type="term" value="C:ribosome"/>
    <property type="evidence" value="ECO:0007669"/>
    <property type="project" value="UniProtKB-KW"/>
</dbReference>
<proteinExistence type="predicted"/>
<comment type="caution">
    <text evidence="1">The sequence shown here is derived from an EMBL/GenBank/DDBJ whole genome shotgun (WGS) entry which is preliminary data.</text>
</comment>
<keyword evidence="1" id="KW-0687">Ribonucleoprotein</keyword>
<organism evidence="1 2">
    <name type="scientific">Leifsonia aquatica</name>
    <name type="common">Corynebacterium aquaticum</name>
    <dbReference type="NCBI Taxonomy" id="144185"/>
    <lineage>
        <taxon>Bacteria</taxon>
        <taxon>Bacillati</taxon>
        <taxon>Actinomycetota</taxon>
        <taxon>Actinomycetes</taxon>
        <taxon>Micrococcales</taxon>
        <taxon>Microbacteriaceae</taxon>
        <taxon>Leifsonia</taxon>
    </lineage>
</organism>
<gene>
    <name evidence="1" type="ORF">FHX33_002665</name>
</gene>
<dbReference type="RefSeq" id="WP_039921274.1">
    <property type="nucleotide sequence ID" value="NZ_JACHVP010000002.1"/>
</dbReference>
<sequence length="86" mass="9688">MAEPDVPRRPRRCVRCGAAVRVVANPYYGVGLAVHRQLSSCTRCDLVEFMPAGRDGDEVPARGEVLRSSRWQRLRWSIVRLLRPGG</sequence>